<dbReference type="Gene3D" id="3.30.70.141">
    <property type="entry name" value="Nucleoside diphosphate kinase-like domain"/>
    <property type="match status" value="1"/>
</dbReference>
<dbReference type="GO" id="GO:0046872">
    <property type="term" value="F:metal ion binding"/>
    <property type="evidence" value="ECO:0007669"/>
    <property type="project" value="UniProtKB-KW"/>
</dbReference>
<keyword evidence="8" id="KW-0963">Cytoplasm</keyword>
<reference evidence="14" key="1">
    <citation type="submission" date="2023-09" db="UniProtKB">
        <authorList>
            <consortium name="Ensembl"/>
        </authorList>
    </citation>
    <scope>IDENTIFICATION</scope>
</reference>
<dbReference type="Ensembl" id="ENSSPAT00000004892.1">
    <property type="protein sequence ID" value="ENSSPAP00000004797.1"/>
    <property type="gene ID" value="ENSSPAG00000003725.1"/>
</dbReference>
<dbReference type="GO" id="GO:0005737">
    <property type="term" value="C:cytoplasm"/>
    <property type="evidence" value="ECO:0007669"/>
    <property type="project" value="UniProtKB-SubCell"/>
</dbReference>
<dbReference type="GO" id="GO:0003341">
    <property type="term" value="P:cilium movement"/>
    <property type="evidence" value="ECO:0007669"/>
    <property type="project" value="TreeGrafter"/>
</dbReference>
<dbReference type="InterPro" id="IPR034907">
    <property type="entry name" value="NDK-like_dom"/>
</dbReference>
<dbReference type="InterPro" id="IPR036850">
    <property type="entry name" value="NDK-like_dom_sf"/>
</dbReference>
<keyword evidence="11" id="KW-0131">Cell cycle</keyword>
<comment type="caution">
    <text evidence="12">Lacks conserved residue(s) required for the propagation of feature annotation.</text>
</comment>
<dbReference type="GeneTree" id="ENSGT00940000177394"/>
<proteinExistence type="inferred from homology"/>
<dbReference type="PROSITE" id="PS51374">
    <property type="entry name" value="NDPK_LIKE"/>
    <property type="match status" value="1"/>
</dbReference>
<dbReference type="GO" id="GO:0005634">
    <property type="term" value="C:nucleus"/>
    <property type="evidence" value="ECO:0007669"/>
    <property type="project" value="UniProtKB-SubCell"/>
</dbReference>
<comment type="similarity">
    <text evidence="6 12">Belongs to the NDK family.</text>
</comment>
<accession>A0A3B4ZSV3</accession>
<evidence type="ECO:0000256" key="8">
    <source>
        <dbReference type="ARBA" id="ARBA00022490"/>
    </source>
</evidence>
<dbReference type="GO" id="GO:0005929">
    <property type="term" value="C:cilium"/>
    <property type="evidence" value="ECO:0007669"/>
    <property type="project" value="TreeGrafter"/>
</dbReference>
<dbReference type="SUPFAM" id="SSF54919">
    <property type="entry name" value="Nucleoside diphosphate kinase, NDK"/>
    <property type="match status" value="1"/>
</dbReference>
<evidence type="ECO:0000256" key="11">
    <source>
        <dbReference type="ARBA" id="ARBA00023306"/>
    </source>
</evidence>
<feature type="domain" description="Nucleoside diphosphate kinase-like" evidence="13">
    <location>
        <begin position="1"/>
        <end position="48"/>
    </location>
</feature>
<evidence type="ECO:0000256" key="9">
    <source>
        <dbReference type="ARBA" id="ARBA00022723"/>
    </source>
</evidence>
<dbReference type="PANTHER" id="PTHR46161">
    <property type="entry name" value="NUCLEOSIDE DIPHOSPHATE KINASE"/>
    <property type="match status" value="1"/>
</dbReference>
<protein>
    <recommendedName>
        <fullName evidence="7">Nucleoside diphosphate kinase B</fullName>
    </recommendedName>
</protein>
<evidence type="ECO:0000259" key="13">
    <source>
        <dbReference type="Pfam" id="PF00334"/>
    </source>
</evidence>
<dbReference type="Pfam" id="PF00334">
    <property type="entry name" value="NDK"/>
    <property type="match status" value="1"/>
</dbReference>
<dbReference type="AlphaFoldDB" id="A0A3B4ZSV3"/>
<evidence type="ECO:0000256" key="10">
    <source>
        <dbReference type="ARBA" id="ARBA00023242"/>
    </source>
</evidence>
<evidence type="ECO:0000256" key="5">
    <source>
        <dbReference type="ARBA" id="ARBA00004510"/>
    </source>
</evidence>
<keyword evidence="9" id="KW-0479">Metal-binding</keyword>
<dbReference type="STRING" id="144197.ENSSPAP00000004797"/>
<dbReference type="GO" id="GO:0030027">
    <property type="term" value="C:lamellipodium"/>
    <property type="evidence" value="ECO:0007669"/>
    <property type="project" value="UniProtKB-SubCell"/>
</dbReference>
<evidence type="ECO:0000256" key="2">
    <source>
        <dbReference type="ARBA" id="ARBA00004123"/>
    </source>
</evidence>
<dbReference type="GO" id="GO:1902176">
    <property type="term" value="P:negative regulation of oxidative stress-induced intrinsic apoptotic signaling pathway"/>
    <property type="evidence" value="ECO:0007669"/>
    <property type="project" value="TreeGrafter"/>
</dbReference>
<evidence type="ECO:0000256" key="12">
    <source>
        <dbReference type="PROSITE-ProRule" id="PRU00706"/>
    </source>
</evidence>
<keyword evidence="10" id="KW-0539">Nucleus</keyword>
<sequence length="101" mass="10862">MGPTDPDKAKETSPQSLRARFAADILHNSVHGSSSEQHAEEKISFIFGDISTDAELTSGVSSQSFAASIKMASSMSSSAEKDLWNISMMLCCFGSWTKPNN</sequence>
<evidence type="ECO:0000256" key="6">
    <source>
        <dbReference type="ARBA" id="ARBA00008142"/>
    </source>
</evidence>
<evidence type="ECO:0000256" key="7">
    <source>
        <dbReference type="ARBA" id="ARBA00013499"/>
    </source>
</evidence>
<dbReference type="PANTHER" id="PTHR46161:SF1">
    <property type="entry name" value="NUCLEOSIDE DIPHOSPHATE KINASE HOMOLOG 5"/>
    <property type="match status" value="1"/>
</dbReference>
<comment type="function">
    <text evidence="1">Major role in the synthesis of nucleoside triphosphates other than ATP.</text>
</comment>
<evidence type="ECO:0000256" key="1">
    <source>
        <dbReference type="ARBA" id="ARBA00003465"/>
    </source>
</evidence>
<name>A0A3B4ZSV3_9TELE</name>
<evidence type="ECO:0000313" key="14">
    <source>
        <dbReference type="Ensembl" id="ENSSPAP00000004797.1"/>
    </source>
</evidence>
<evidence type="ECO:0000256" key="3">
    <source>
        <dbReference type="ARBA" id="ARBA00004466"/>
    </source>
</evidence>
<comment type="subcellular location">
    <subcellularLocation>
        <location evidence="5">Cell projection</location>
        <location evidence="5">Lamellipodium</location>
    </subcellularLocation>
    <subcellularLocation>
        <location evidence="3">Cell projection</location>
        <location evidence="3">Ruffle</location>
    </subcellularLocation>
    <subcellularLocation>
        <location evidence="4">Cytoplasm</location>
    </subcellularLocation>
    <subcellularLocation>
        <location evidence="2">Nucleus</location>
    </subcellularLocation>
</comment>
<evidence type="ECO:0000256" key="4">
    <source>
        <dbReference type="ARBA" id="ARBA00004496"/>
    </source>
</evidence>
<organism evidence="14">
    <name type="scientific">Stegastes partitus</name>
    <name type="common">bicolor damselfish</name>
    <dbReference type="NCBI Taxonomy" id="144197"/>
    <lineage>
        <taxon>Eukaryota</taxon>
        <taxon>Metazoa</taxon>
        <taxon>Chordata</taxon>
        <taxon>Craniata</taxon>
        <taxon>Vertebrata</taxon>
        <taxon>Euteleostomi</taxon>
        <taxon>Actinopterygii</taxon>
        <taxon>Neopterygii</taxon>
        <taxon>Teleostei</taxon>
        <taxon>Neoteleostei</taxon>
        <taxon>Acanthomorphata</taxon>
        <taxon>Ovalentaria</taxon>
        <taxon>Pomacentridae</taxon>
        <taxon>Stegastes</taxon>
    </lineage>
</organism>
<dbReference type="GO" id="GO:0001726">
    <property type="term" value="C:ruffle"/>
    <property type="evidence" value="ECO:0007669"/>
    <property type="project" value="UniProtKB-SubCell"/>
</dbReference>